<dbReference type="EMBL" id="MT143705">
    <property type="protein sequence ID" value="QJB01089.1"/>
    <property type="molecule type" value="Genomic_DNA"/>
</dbReference>
<reference evidence="1" key="1">
    <citation type="submission" date="2020-03" db="EMBL/GenBank/DDBJ databases">
        <title>The deep terrestrial virosphere.</title>
        <authorList>
            <person name="Holmfeldt K."/>
            <person name="Nilsson E."/>
            <person name="Simone D."/>
            <person name="Lopez-Fernandez M."/>
            <person name="Wu X."/>
            <person name="de Brujin I."/>
            <person name="Lundin D."/>
            <person name="Andersson A."/>
            <person name="Bertilsson S."/>
            <person name="Dopson M."/>
        </authorList>
    </citation>
    <scope>NUCLEOTIDE SEQUENCE</scope>
    <source>
        <strain evidence="1">MM171A00145</strain>
    </source>
</reference>
<proteinExistence type="predicted"/>
<sequence>MSNATTTKGKTMQTAKEKMTDAVTEMTLSQYEGQVDCMEAALETLVREATASLEQFRKARIEGKVPNMLNYSTGLGLSDRVRHIEEAQTSAKGHYLVLSAINTINQFEG</sequence>
<name>A0A6M3M844_9ZZZZ</name>
<evidence type="ECO:0000313" key="1">
    <source>
        <dbReference type="EMBL" id="QJB01089.1"/>
    </source>
</evidence>
<protein>
    <submittedName>
        <fullName evidence="1">Uncharacterized protein</fullName>
    </submittedName>
</protein>
<organism evidence="1">
    <name type="scientific">viral metagenome</name>
    <dbReference type="NCBI Taxonomy" id="1070528"/>
    <lineage>
        <taxon>unclassified sequences</taxon>
        <taxon>metagenomes</taxon>
        <taxon>organismal metagenomes</taxon>
    </lineage>
</organism>
<dbReference type="AlphaFoldDB" id="A0A6M3M844"/>
<gene>
    <name evidence="1" type="ORF">MM171A00145_0026</name>
</gene>
<accession>A0A6M3M844</accession>